<dbReference type="SUPFAM" id="SSF81665">
    <property type="entry name" value="Calcium ATPase, transmembrane domain M"/>
    <property type="match status" value="1"/>
</dbReference>
<dbReference type="GO" id="GO:0046872">
    <property type="term" value="F:metal ion binding"/>
    <property type="evidence" value="ECO:0007669"/>
    <property type="project" value="UniProtKB-KW"/>
</dbReference>
<dbReference type="SUPFAM" id="SSF81653">
    <property type="entry name" value="Calcium ATPase, transduction domain A"/>
    <property type="match status" value="1"/>
</dbReference>
<dbReference type="AlphaFoldDB" id="A0A2U1PWA6"/>
<name>A0A2U1PWA6_ARTAN</name>
<keyword evidence="7" id="KW-0812">Transmembrane</keyword>
<feature type="transmembrane region" description="Helical" evidence="7">
    <location>
        <begin position="669"/>
        <end position="687"/>
    </location>
</feature>
<dbReference type="GO" id="GO:0015662">
    <property type="term" value="F:P-type ion transporter activity"/>
    <property type="evidence" value="ECO:0007669"/>
    <property type="project" value="TreeGrafter"/>
</dbReference>
<feature type="transmembrane region" description="Helical" evidence="7">
    <location>
        <begin position="184"/>
        <end position="213"/>
    </location>
</feature>
<dbReference type="Pfam" id="PF23143">
    <property type="entry name" value="2TM_P5A-ATPase"/>
    <property type="match status" value="1"/>
</dbReference>
<dbReference type="InterPro" id="IPR006544">
    <property type="entry name" value="P-type_TPase_V"/>
</dbReference>
<dbReference type="OrthoDB" id="48943at2759"/>
<evidence type="ECO:0000256" key="3">
    <source>
        <dbReference type="ARBA" id="ARBA00022741"/>
    </source>
</evidence>
<dbReference type="Proteomes" id="UP000245207">
    <property type="component" value="Unassembled WGS sequence"/>
</dbReference>
<feature type="transmembrane region" description="Helical" evidence="7">
    <location>
        <begin position="47"/>
        <end position="65"/>
    </location>
</feature>
<keyword evidence="6" id="KW-1278">Translocase</keyword>
<evidence type="ECO:0000256" key="2">
    <source>
        <dbReference type="ARBA" id="ARBA00022723"/>
    </source>
</evidence>
<organism evidence="10 11">
    <name type="scientific">Artemisia annua</name>
    <name type="common">Sweet wormwood</name>
    <dbReference type="NCBI Taxonomy" id="35608"/>
    <lineage>
        <taxon>Eukaryota</taxon>
        <taxon>Viridiplantae</taxon>
        <taxon>Streptophyta</taxon>
        <taxon>Embryophyta</taxon>
        <taxon>Tracheophyta</taxon>
        <taxon>Spermatophyta</taxon>
        <taxon>Magnoliopsida</taxon>
        <taxon>eudicotyledons</taxon>
        <taxon>Gunneridae</taxon>
        <taxon>Pentapetalae</taxon>
        <taxon>asterids</taxon>
        <taxon>campanulids</taxon>
        <taxon>Asterales</taxon>
        <taxon>Asteraceae</taxon>
        <taxon>Asteroideae</taxon>
        <taxon>Anthemideae</taxon>
        <taxon>Artemisiinae</taxon>
        <taxon>Artemisia</taxon>
    </lineage>
</organism>
<dbReference type="InterPro" id="IPR059000">
    <property type="entry name" value="ATPase_P-type_domA"/>
</dbReference>
<dbReference type="STRING" id="35608.A0A2U1PWA6"/>
<feature type="transmembrane region" description="Helical" evidence="7">
    <location>
        <begin position="21"/>
        <end position="41"/>
    </location>
</feature>
<evidence type="ECO:0000313" key="10">
    <source>
        <dbReference type="EMBL" id="PWA90041.1"/>
    </source>
</evidence>
<keyword evidence="7" id="KW-1133">Transmembrane helix</keyword>
<feature type="domain" description="P-type ATPase A" evidence="8">
    <location>
        <begin position="241"/>
        <end position="363"/>
    </location>
</feature>
<dbReference type="InterPro" id="IPR057255">
    <property type="entry name" value="2TM_P5A-ATPase"/>
</dbReference>
<keyword evidence="3" id="KW-0547">Nucleotide-binding</keyword>
<evidence type="ECO:0000256" key="6">
    <source>
        <dbReference type="ARBA" id="ARBA00022967"/>
    </source>
</evidence>
<keyword evidence="11" id="KW-1185">Reference proteome</keyword>
<dbReference type="GO" id="GO:0019829">
    <property type="term" value="F:ATPase-coupled monoatomic cation transmembrane transporter activity"/>
    <property type="evidence" value="ECO:0007669"/>
    <property type="project" value="TreeGrafter"/>
</dbReference>
<protein>
    <submittedName>
        <fullName evidence="10">Cation-transporting P-type ATPase</fullName>
    </submittedName>
</protein>
<evidence type="ECO:0000256" key="1">
    <source>
        <dbReference type="ARBA" id="ARBA00004141"/>
    </source>
</evidence>
<dbReference type="Gene3D" id="2.70.150.10">
    <property type="entry name" value="Calcium-transporting ATPase, cytoplasmic transduction domain A"/>
    <property type="match status" value="1"/>
</dbReference>
<feature type="transmembrane region" description="Helical" evidence="7">
    <location>
        <begin position="592"/>
        <end position="617"/>
    </location>
</feature>
<evidence type="ECO:0000259" key="9">
    <source>
        <dbReference type="Pfam" id="PF23143"/>
    </source>
</evidence>
<dbReference type="GO" id="GO:0005789">
    <property type="term" value="C:endoplasmic reticulum membrane"/>
    <property type="evidence" value="ECO:0007669"/>
    <property type="project" value="TreeGrafter"/>
</dbReference>
<comment type="caution">
    <text evidence="10">The sequence shown here is derived from an EMBL/GenBank/DDBJ whole genome shotgun (WGS) entry which is preliminary data.</text>
</comment>
<evidence type="ECO:0000256" key="4">
    <source>
        <dbReference type="ARBA" id="ARBA00022840"/>
    </source>
</evidence>
<dbReference type="PANTHER" id="PTHR45630:SF7">
    <property type="entry name" value="ENDOPLASMIC RETICULUM TRANSMEMBRANE HELIX TRANSLOCASE"/>
    <property type="match status" value="1"/>
</dbReference>
<dbReference type="PANTHER" id="PTHR45630">
    <property type="entry name" value="CATION-TRANSPORTING ATPASE-RELATED"/>
    <property type="match status" value="1"/>
</dbReference>
<dbReference type="EMBL" id="PKPP01000660">
    <property type="protein sequence ID" value="PWA90041.1"/>
    <property type="molecule type" value="Genomic_DNA"/>
</dbReference>
<reference evidence="10 11" key="1">
    <citation type="journal article" date="2018" name="Mol. Plant">
        <title>The genome of Artemisia annua provides insight into the evolution of Asteraceae family and artemisinin biosynthesis.</title>
        <authorList>
            <person name="Shen Q."/>
            <person name="Zhang L."/>
            <person name="Liao Z."/>
            <person name="Wang S."/>
            <person name="Yan T."/>
            <person name="Shi P."/>
            <person name="Liu M."/>
            <person name="Fu X."/>
            <person name="Pan Q."/>
            <person name="Wang Y."/>
            <person name="Lv Z."/>
            <person name="Lu X."/>
            <person name="Zhang F."/>
            <person name="Jiang W."/>
            <person name="Ma Y."/>
            <person name="Chen M."/>
            <person name="Hao X."/>
            <person name="Li L."/>
            <person name="Tang Y."/>
            <person name="Lv G."/>
            <person name="Zhou Y."/>
            <person name="Sun X."/>
            <person name="Brodelius P.E."/>
            <person name="Rose J.K.C."/>
            <person name="Tang K."/>
        </authorList>
    </citation>
    <scope>NUCLEOTIDE SEQUENCE [LARGE SCALE GENOMIC DNA]</scope>
    <source>
        <strain evidence="11">cv. Huhao1</strain>
        <tissue evidence="10">Leaf</tissue>
    </source>
</reference>
<comment type="subcellular location">
    <subcellularLocation>
        <location evidence="1">Membrane</location>
        <topology evidence="1">Multi-pass membrane protein</topology>
    </subcellularLocation>
</comment>
<sequence length="692" mass="79204">MYSLDGNKNENVFYLLRKRQWASWPFAILYSTTTVVILSNLDFLDAFVILGAVHILVFLLTLWFVDFKCFLQYSRVGDIHHATACKITISGYTQLVPLHSRKLTGSLTDEFYFDLHKLRFIYSDGIFVMLPYPSDETFGYYLKSNGHETEAKLQLAAEKWGHNVFDHPRQTFQMLMKEHCMEPYFLFQVLCGLLCLDGYVYLSLFILFALFAFESMFVHTRIKTLSDLSRIRVDSHMLMAFRCGKWTSVSGTDLFPGDVVSVRPDGEETSVPADMLILAGSAIVSETILTGEFTPQQKVSIMDREPEEHLSWMRDKQHVLFCGTKILQHTPDMTFHMKTPDDGCLAIVLRTGFETLQGRLMHTIFVSRETVSANSWERGLFSLLFVVYAIIAASYQFKEELEDPNWSRHKLLSKSSVIVTSLIPPGLPKELWAAIITSFVELRRRDIFFVGPFGIPFSGKKHTGDTAKYPSVSITRYLICERHTTLVTTLQMLKILGLHCFAFTYVQCIMHLNGVQLGNVLTLISHFFTTNFILSISDTRPLSSAFRRHHPHVLLSVLGQSALHMLLLISSVKEAKKHLPNIHIKPESEFENNLVITVSFIASMMIQVTTFAVNYLGHPLNKSVSENKQFRCVLLSAVVFLAVITSAVSRNFNDLLMLVPLPREFRDKLLMWGALMFFGCYTWEWFLNKLNR</sequence>
<dbReference type="GO" id="GO:0005524">
    <property type="term" value="F:ATP binding"/>
    <property type="evidence" value="ECO:0007669"/>
    <property type="project" value="UniProtKB-KW"/>
</dbReference>
<feature type="transmembrane region" description="Helical" evidence="7">
    <location>
        <begin position="629"/>
        <end position="649"/>
    </location>
</feature>
<evidence type="ECO:0000313" key="11">
    <source>
        <dbReference type="Proteomes" id="UP000245207"/>
    </source>
</evidence>
<keyword evidence="2" id="KW-0479">Metal-binding</keyword>
<evidence type="ECO:0000256" key="7">
    <source>
        <dbReference type="SAM" id="Phobius"/>
    </source>
</evidence>
<dbReference type="GO" id="GO:0006874">
    <property type="term" value="P:intracellular calcium ion homeostasis"/>
    <property type="evidence" value="ECO:0007669"/>
    <property type="project" value="TreeGrafter"/>
</dbReference>
<feature type="domain" description="P5A-ATPase transmembrane helical hairpin" evidence="9">
    <location>
        <begin position="23"/>
        <end position="76"/>
    </location>
</feature>
<keyword evidence="5" id="KW-0460">Magnesium</keyword>
<evidence type="ECO:0000259" key="8">
    <source>
        <dbReference type="Pfam" id="PF00122"/>
    </source>
</evidence>
<dbReference type="Pfam" id="PF00122">
    <property type="entry name" value="E1-E2_ATPase"/>
    <property type="match status" value="1"/>
</dbReference>
<accession>A0A2U1PWA6</accession>
<gene>
    <name evidence="10" type="ORF">CTI12_AA104700</name>
</gene>
<dbReference type="InterPro" id="IPR008250">
    <property type="entry name" value="ATPase_P-typ_transduc_dom_A_sf"/>
</dbReference>
<keyword evidence="4" id="KW-0067">ATP-binding</keyword>
<evidence type="ECO:0000256" key="5">
    <source>
        <dbReference type="ARBA" id="ARBA00022842"/>
    </source>
</evidence>
<proteinExistence type="predicted"/>
<dbReference type="InterPro" id="IPR023298">
    <property type="entry name" value="ATPase_P-typ_TM_dom_sf"/>
</dbReference>
<keyword evidence="7" id="KW-0472">Membrane</keyword>